<dbReference type="OrthoDB" id="4393931at2"/>
<evidence type="ECO:0000313" key="1">
    <source>
        <dbReference type="EMBL" id="PWG82043.1"/>
    </source>
</evidence>
<dbReference type="Pfam" id="PF18849">
    <property type="entry name" value="baeRF_family7"/>
    <property type="match status" value="1"/>
</dbReference>
<name>A0A2U2PKW0_9SPHI</name>
<comment type="caution">
    <text evidence="1">The sequence shown here is derived from an EMBL/GenBank/DDBJ whole genome shotgun (WGS) entry which is preliminary data.</text>
</comment>
<accession>A0A2U2PKW0</accession>
<dbReference type="InterPro" id="IPR040837">
    <property type="entry name" value="Bact_RF_family7"/>
</dbReference>
<keyword evidence="2" id="KW-1185">Reference proteome</keyword>
<dbReference type="RefSeq" id="WP_109414320.1">
    <property type="nucleotide sequence ID" value="NZ_QEAS01000002.1"/>
</dbReference>
<proteinExistence type="predicted"/>
<dbReference type="Proteomes" id="UP000245647">
    <property type="component" value="Unassembled WGS sequence"/>
</dbReference>
<evidence type="ECO:0000313" key="2">
    <source>
        <dbReference type="Proteomes" id="UP000245647"/>
    </source>
</evidence>
<gene>
    <name evidence="1" type="ORF">DDR33_03205</name>
</gene>
<dbReference type="AlphaFoldDB" id="A0A2U2PKW0"/>
<organism evidence="1 2">
    <name type="scientific">Pararcticibacter amylolyticus</name>
    <dbReference type="NCBI Taxonomy" id="2173175"/>
    <lineage>
        <taxon>Bacteria</taxon>
        <taxon>Pseudomonadati</taxon>
        <taxon>Bacteroidota</taxon>
        <taxon>Sphingobacteriia</taxon>
        <taxon>Sphingobacteriales</taxon>
        <taxon>Sphingobacteriaceae</taxon>
        <taxon>Pararcticibacter</taxon>
    </lineage>
</organism>
<reference evidence="1 2" key="1">
    <citation type="submission" date="2018-04" db="EMBL/GenBank/DDBJ databases">
        <title>Pedobacter chongqingensis sp. nov., isolated from a rottenly hemp rope.</title>
        <authorList>
            <person name="Cai Y."/>
        </authorList>
    </citation>
    <scope>NUCLEOTIDE SEQUENCE [LARGE SCALE GENOMIC DNA]</scope>
    <source>
        <strain evidence="1 2">FJ4-8</strain>
    </source>
</reference>
<sequence length="389" mass="43992">MIISREELSELANYHGENCVTVFMPAHSSGYEVNEKHDVITFKNILQKARQQMEAKGLDQAAIEKVLKKGFSMVDDEPFWKSQLKGLAVFLSESFFKVIKLPISVKETLIVNNSFYIAPLPSLMKTRKPFYVLVLSKHDAQFYEADSFEIKKLEVEGLPNGMDDVIRFEEKGGRQLMRRAGASTGAAATVGANFHGHGAGLSDDDEYLEQYLKEVDQTLWKEVLSTQNAPLIVAAVDYVLAAYKRVTKYKGIWTDHLTGNFEYEEKHTLYEKAKAKMDAYFKEDTRKALQNYYNNSAKELTSSIPGEVIPASYYGQVSDLFVLKDAHIWGQFNESDNQLTVHDSEQPGDVCLIDKSIMKTIMNGGEVHILEKERMPADSKVAAFFRYSA</sequence>
<dbReference type="EMBL" id="QEAS01000002">
    <property type="protein sequence ID" value="PWG82043.1"/>
    <property type="molecule type" value="Genomic_DNA"/>
</dbReference>
<protein>
    <submittedName>
        <fullName evidence="1">Uncharacterized protein</fullName>
    </submittedName>
</protein>